<dbReference type="CDD" id="cd04301">
    <property type="entry name" value="NAT_SF"/>
    <property type="match status" value="1"/>
</dbReference>
<keyword evidence="5" id="KW-1185">Reference proteome</keyword>
<accession>A0ABT7T3Y6</accession>
<sequence length="151" mass="16902">MDIRPRSESDLPRVVDVLRRTHGGGYPARWPDDPAAWLSPPGHLAAWTATVNDDPVGHVGLAVPAVDEPPLVTRLFVHPDHRGRGLADALLGTVEESAAAPVLRLDVTEETPGAWRLYERRGWRMTHRVPADWSKPDGSVPVMRWYEKRLR</sequence>
<dbReference type="InterPro" id="IPR016181">
    <property type="entry name" value="Acyl_CoA_acyltransferase"/>
</dbReference>
<dbReference type="Gene3D" id="3.40.630.30">
    <property type="match status" value="1"/>
</dbReference>
<evidence type="ECO:0000256" key="1">
    <source>
        <dbReference type="ARBA" id="ARBA00022679"/>
    </source>
</evidence>
<dbReference type="RefSeq" id="WP_289457766.1">
    <property type="nucleotide sequence ID" value="NZ_JAUCML010000002.1"/>
</dbReference>
<proteinExistence type="predicted"/>
<dbReference type="EMBL" id="JAUCML010000002">
    <property type="protein sequence ID" value="MDM7884283.1"/>
    <property type="molecule type" value="Genomic_DNA"/>
</dbReference>
<dbReference type="InterPro" id="IPR050832">
    <property type="entry name" value="Bact_Acetyltransf"/>
</dbReference>
<protein>
    <submittedName>
        <fullName evidence="4">GNAT family N-acetyltransferase</fullName>
    </submittedName>
</protein>
<name>A0ABT7T3Y6_9MICO</name>
<feature type="domain" description="N-acetyltransferase" evidence="3">
    <location>
        <begin position="1"/>
        <end position="151"/>
    </location>
</feature>
<dbReference type="PANTHER" id="PTHR43877">
    <property type="entry name" value="AMINOALKYLPHOSPHONATE N-ACETYLTRANSFERASE-RELATED-RELATED"/>
    <property type="match status" value="1"/>
</dbReference>
<dbReference type="InterPro" id="IPR000182">
    <property type="entry name" value="GNAT_dom"/>
</dbReference>
<dbReference type="SUPFAM" id="SSF55729">
    <property type="entry name" value="Acyl-CoA N-acyltransferases (Nat)"/>
    <property type="match status" value="1"/>
</dbReference>
<dbReference type="Proteomes" id="UP001237823">
    <property type="component" value="Unassembled WGS sequence"/>
</dbReference>
<organism evidence="4 5">
    <name type="scientific">Curtobacterium citri</name>
    <dbReference type="NCBI Taxonomy" id="3055139"/>
    <lineage>
        <taxon>Bacteria</taxon>
        <taxon>Bacillati</taxon>
        <taxon>Actinomycetota</taxon>
        <taxon>Actinomycetes</taxon>
        <taxon>Micrococcales</taxon>
        <taxon>Microbacteriaceae</taxon>
        <taxon>Curtobacterium</taxon>
    </lineage>
</organism>
<keyword evidence="2" id="KW-0012">Acyltransferase</keyword>
<evidence type="ECO:0000259" key="3">
    <source>
        <dbReference type="PROSITE" id="PS51186"/>
    </source>
</evidence>
<comment type="caution">
    <text evidence="4">The sequence shown here is derived from an EMBL/GenBank/DDBJ whole genome shotgun (WGS) entry which is preliminary data.</text>
</comment>
<reference evidence="4 5" key="1">
    <citation type="submission" date="2023-06" db="EMBL/GenBank/DDBJ databases">
        <authorList>
            <person name="Feng G."/>
            <person name="Li J."/>
            <person name="Zhu H."/>
        </authorList>
    </citation>
    <scope>NUCLEOTIDE SEQUENCE [LARGE SCALE GENOMIC DNA]</scope>
    <source>
        <strain evidence="4 5">RHCKG23</strain>
    </source>
</reference>
<gene>
    <name evidence="4" type="ORF">QUG92_04135</name>
</gene>
<dbReference type="PROSITE" id="PS51186">
    <property type="entry name" value="GNAT"/>
    <property type="match status" value="1"/>
</dbReference>
<keyword evidence="1" id="KW-0808">Transferase</keyword>
<evidence type="ECO:0000313" key="5">
    <source>
        <dbReference type="Proteomes" id="UP001237823"/>
    </source>
</evidence>
<evidence type="ECO:0000256" key="2">
    <source>
        <dbReference type="ARBA" id="ARBA00023315"/>
    </source>
</evidence>
<evidence type="ECO:0000313" key="4">
    <source>
        <dbReference type="EMBL" id="MDM7884283.1"/>
    </source>
</evidence>
<dbReference type="PANTHER" id="PTHR43877:SF2">
    <property type="entry name" value="AMINOALKYLPHOSPHONATE N-ACETYLTRANSFERASE-RELATED"/>
    <property type="match status" value="1"/>
</dbReference>
<dbReference type="Pfam" id="PF00583">
    <property type="entry name" value="Acetyltransf_1"/>
    <property type="match status" value="1"/>
</dbReference>